<gene>
    <name evidence="2" type="ORF">PPRIM_AZ9-3.1.T0610109</name>
</gene>
<accession>A0A8S1MW80</accession>
<keyword evidence="3" id="KW-1185">Reference proteome</keyword>
<name>A0A8S1MW80_PARPR</name>
<reference evidence="2" key="1">
    <citation type="submission" date="2021-01" db="EMBL/GenBank/DDBJ databases">
        <authorList>
            <consortium name="Genoscope - CEA"/>
            <person name="William W."/>
        </authorList>
    </citation>
    <scope>NUCLEOTIDE SEQUENCE</scope>
</reference>
<evidence type="ECO:0000256" key="1">
    <source>
        <dbReference type="SAM" id="MobiDB-lite"/>
    </source>
</evidence>
<feature type="region of interest" description="Disordered" evidence="1">
    <location>
        <begin position="91"/>
        <end position="114"/>
    </location>
</feature>
<proteinExistence type="predicted"/>
<dbReference type="Proteomes" id="UP000688137">
    <property type="component" value="Unassembled WGS sequence"/>
</dbReference>
<dbReference type="OMA" id="VNSCTHQ"/>
<dbReference type="EMBL" id="CAJJDM010000062">
    <property type="protein sequence ID" value="CAD8079074.1"/>
    <property type="molecule type" value="Genomic_DNA"/>
</dbReference>
<comment type="caution">
    <text evidence="2">The sequence shown here is derived from an EMBL/GenBank/DDBJ whole genome shotgun (WGS) entry which is preliminary data.</text>
</comment>
<dbReference type="AlphaFoldDB" id="A0A8S1MW80"/>
<evidence type="ECO:0000313" key="2">
    <source>
        <dbReference type="EMBL" id="CAD8079074.1"/>
    </source>
</evidence>
<evidence type="ECO:0000313" key="3">
    <source>
        <dbReference type="Proteomes" id="UP000688137"/>
    </source>
</evidence>
<protein>
    <submittedName>
        <fullName evidence="2">Uncharacterized protein</fullName>
    </submittedName>
</protein>
<sequence length="429" mass="50925">MIFPTEPYIKKKFFYKNMLADNSKIDFLNQYKVLQQMKDNHSSKNKQHIHTQVTQVSLYKPMFSIHSPQSSQTINKSERPGFSSVRRFHTHNSQQTILSKPPIETPQIDSRKERRAPLHKRKLVLKQPSLEITEYLEFLKCQKQSNISIKYSDLLKEECPIVTMNQQKQQTYRKQKEEQRNYLQLLYQCTNIVSRIQDGNNFQDIVNSCTHQYPNLKHTIDQLIQDIEVASQIYTSPTQLGATLGRITGVDHKIFYLMFRPKGEYPESNQLYSIDEDLCRNYKFIKPTKYDIYYRIFGAGDLPLEFQDQLGESVPQIKKHKIRHSEYQFAQQNKDALPSIDYDFVKKISYYQKNLQLFLKQKSGDILTNLRQQMMDEEIKNGNLLRHTILSKLMDSENQIGHFPLVTRQNRYLFEKVEYDQRILNKQKN</sequence>
<organism evidence="2 3">
    <name type="scientific">Paramecium primaurelia</name>
    <dbReference type="NCBI Taxonomy" id="5886"/>
    <lineage>
        <taxon>Eukaryota</taxon>
        <taxon>Sar</taxon>
        <taxon>Alveolata</taxon>
        <taxon>Ciliophora</taxon>
        <taxon>Intramacronucleata</taxon>
        <taxon>Oligohymenophorea</taxon>
        <taxon>Peniculida</taxon>
        <taxon>Parameciidae</taxon>
        <taxon>Paramecium</taxon>
    </lineage>
</organism>